<feature type="compositionally biased region" description="Basic and acidic residues" evidence="2">
    <location>
        <begin position="885"/>
        <end position="894"/>
    </location>
</feature>
<dbReference type="EMBL" id="JACAGC010000018">
    <property type="protein sequence ID" value="KAF6302799.1"/>
    <property type="molecule type" value="Genomic_DNA"/>
</dbReference>
<dbReference type="InterPro" id="IPR005026">
    <property type="entry name" value="SAPAP"/>
</dbReference>
<comment type="caution">
    <text evidence="3">The sequence shown here is derived from an EMBL/GenBank/DDBJ whole genome shotgun (WGS) entry which is preliminary data.</text>
</comment>
<feature type="region of interest" description="Disordered" evidence="2">
    <location>
        <begin position="150"/>
        <end position="203"/>
    </location>
</feature>
<sequence>MKGLSGTRSHHHGVTCDSACDSLSHHSDRKPYLLSPVEHHPADHPYYTQRNSFQAECVGPFSDPLASSTFPRRHYNSQQELKDECALVPRTLATKANRLPPNLLDQFERQLPLNRDGYHTLQYKRTAVEHRSDSPGRIRHLVHSVQKLFTKSHSLEGPSKGSINGGKASPDETQTVRYGKRSKSKERRAEPKARPNTSPGWWSSDDNLDGDVCIYHTPSGVMTMGRCPDRSASQYFMETYNTISEQAVKASRSNNDVKCSTCTNLPVNLDAPLLKKSAWSSTLTVSRAREVYQKASVNMDQAVVKSESCQQERSCQYLQVPQDEWTGYTPRGKDDEIPCRRMRSGSYIKAMGDEDSGDSDTSPKPSPKVAARRESYLKATQPSLTELTTLKISNEHSPKLQIRSHSYLRAVSEVSINRSLDSLDPAGLLTSPKFRSRNESYMRAMSTISQVSEMEVNGQFESVCESVFSELESQAVEALDLPMPGCFRMRSHSYVRAIEKGCSQDDECVSLRSSSPPRTTTTVRTIQSSTGVIKLSSAVEAQSSTESAQDAYMDGQGQRGDIISQSGLSNSTESLDSMKALTAAIEAANAQIHGPASQHMGNNPATVTTTTTIATITTEDRKKDHFKKNRCLSIGIQVDDAEEADKTGENKAPSKFQSVGVQVEEEKCFRRFTRSNSVTTAVQADLDFHDNLENSLESIEDNSCPSPMARQFSRDASTSTVSIQGSGNHYHACAADDDFDADFDPSILPPPDPWIDSITEDPMEAVQRSVCHRDGHWFLKLLQAERDRMEGWCQQMEREERENNLPEDILGKIRTAVGSAQLLMAQKFYQFRELCEENLNPNAHPRPTSQDLAGFWDMLQLSIENISMKFDELHQLKANNWKQMDPLDKKERRAPPPVPKKPAKGAAPLIRERSLESSQRQEARKRLMAAKRAASVRQNSATESADSIEIYIPEAQTRL</sequence>
<dbReference type="GO" id="GO:0060090">
    <property type="term" value="F:molecular adaptor activity"/>
    <property type="evidence" value="ECO:0007669"/>
    <property type="project" value="TreeGrafter"/>
</dbReference>
<dbReference type="Proteomes" id="UP000585614">
    <property type="component" value="Unassembled WGS sequence"/>
</dbReference>
<accession>A0A7J7TPX3</accession>
<dbReference type="GO" id="GO:0099572">
    <property type="term" value="C:postsynaptic specialization"/>
    <property type="evidence" value="ECO:0007669"/>
    <property type="project" value="TreeGrafter"/>
</dbReference>
<evidence type="ECO:0000313" key="4">
    <source>
        <dbReference type="Proteomes" id="UP000585614"/>
    </source>
</evidence>
<evidence type="ECO:0000313" key="3">
    <source>
        <dbReference type="EMBL" id="KAF6302799.1"/>
    </source>
</evidence>
<feature type="region of interest" description="Disordered" evidence="2">
    <location>
        <begin position="881"/>
        <end position="947"/>
    </location>
</feature>
<feature type="compositionally biased region" description="Basic and acidic residues" evidence="2">
    <location>
        <begin position="910"/>
        <end position="925"/>
    </location>
</feature>
<comment type="similarity">
    <text evidence="1">Belongs to the SAPAP family.</text>
</comment>
<dbReference type="GO" id="GO:0098978">
    <property type="term" value="C:glutamatergic synapse"/>
    <property type="evidence" value="ECO:0007669"/>
    <property type="project" value="TreeGrafter"/>
</dbReference>
<feature type="compositionally biased region" description="Polar residues" evidence="2">
    <location>
        <begin position="936"/>
        <end position="945"/>
    </location>
</feature>
<dbReference type="AlphaFoldDB" id="A0A7J7TPX3"/>
<feature type="region of interest" description="Disordered" evidence="2">
    <location>
        <begin position="349"/>
        <end position="369"/>
    </location>
</feature>
<gene>
    <name evidence="3" type="ORF">mRhiFer1_003945</name>
</gene>
<evidence type="ECO:0000256" key="2">
    <source>
        <dbReference type="SAM" id="MobiDB-lite"/>
    </source>
</evidence>
<name>A0A7J7TPX3_RHIFE</name>
<evidence type="ECO:0000256" key="1">
    <source>
        <dbReference type="ARBA" id="ARBA00008839"/>
    </source>
</evidence>
<dbReference type="Pfam" id="PF03359">
    <property type="entry name" value="GKAP"/>
    <property type="match status" value="1"/>
</dbReference>
<dbReference type="GO" id="GO:0023052">
    <property type="term" value="P:signaling"/>
    <property type="evidence" value="ECO:0007669"/>
    <property type="project" value="InterPro"/>
</dbReference>
<proteinExistence type="inferred from homology"/>
<dbReference type="PANTHER" id="PTHR12353">
    <property type="entry name" value="DISKS LARGE-ASSOCIATED PROTEIN DAP SAP90/PSD-95-ASSOCIATED PROTEIN"/>
    <property type="match status" value="1"/>
</dbReference>
<protein>
    <submittedName>
        <fullName evidence="3">DLG associated protein 1</fullName>
    </submittedName>
</protein>
<dbReference type="PANTHER" id="PTHR12353:SF7">
    <property type="entry name" value="DISKS LARGE-ASSOCIATED PROTEIN 1"/>
    <property type="match status" value="1"/>
</dbReference>
<organism evidence="3 4">
    <name type="scientific">Rhinolophus ferrumequinum</name>
    <name type="common">Greater horseshoe bat</name>
    <dbReference type="NCBI Taxonomy" id="59479"/>
    <lineage>
        <taxon>Eukaryota</taxon>
        <taxon>Metazoa</taxon>
        <taxon>Chordata</taxon>
        <taxon>Craniata</taxon>
        <taxon>Vertebrata</taxon>
        <taxon>Euteleostomi</taxon>
        <taxon>Mammalia</taxon>
        <taxon>Eutheria</taxon>
        <taxon>Laurasiatheria</taxon>
        <taxon>Chiroptera</taxon>
        <taxon>Yinpterochiroptera</taxon>
        <taxon>Rhinolophoidea</taxon>
        <taxon>Rhinolophidae</taxon>
        <taxon>Rhinolophinae</taxon>
        <taxon>Rhinolophus</taxon>
    </lineage>
</organism>
<reference evidence="3 4" key="1">
    <citation type="journal article" date="2020" name="Nature">
        <title>Six reference-quality genomes reveal evolution of bat adaptations.</title>
        <authorList>
            <person name="Jebb D."/>
            <person name="Huang Z."/>
            <person name="Pippel M."/>
            <person name="Hughes G.M."/>
            <person name="Lavrichenko K."/>
            <person name="Devanna P."/>
            <person name="Winkler S."/>
            <person name="Jermiin L.S."/>
            <person name="Skirmuntt E.C."/>
            <person name="Katzourakis A."/>
            <person name="Burkitt-Gray L."/>
            <person name="Ray D.A."/>
            <person name="Sullivan K.A.M."/>
            <person name="Roscito J.G."/>
            <person name="Kirilenko B.M."/>
            <person name="Davalos L.M."/>
            <person name="Corthals A.P."/>
            <person name="Power M.L."/>
            <person name="Jones G."/>
            <person name="Ransome R.D."/>
            <person name="Dechmann D.K.N."/>
            <person name="Locatelli A.G."/>
            <person name="Puechmaille S.J."/>
            <person name="Fedrigo O."/>
            <person name="Jarvis E.D."/>
            <person name="Hiller M."/>
            <person name="Vernes S.C."/>
            <person name="Myers E.W."/>
            <person name="Teeling E.C."/>
        </authorList>
    </citation>
    <scope>NUCLEOTIDE SEQUENCE [LARGE SCALE GENOMIC DNA]</scope>
    <source>
        <strain evidence="3">MRhiFer1</strain>
        <tissue evidence="3">Lung</tissue>
    </source>
</reference>